<accession>A0A0H5D655</accession>
<name>A0A0H5D655_9RHOB</name>
<dbReference type="Gene3D" id="3.40.50.10090">
    <property type="match status" value="2"/>
</dbReference>
<dbReference type="Pfam" id="PF02602">
    <property type="entry name" value="HEM4"/>
    <property type="match status" value="1"/>
</dbReference>
<dbReference type="CDD" id="cd06578">
    <property type="entry name" value="HemD"/>
    <property type="match status" value="1"/>
</dbReference>
<evidence type="ECO:0000313" key="3">
    <source>
        <dbReference type="Proteomes" id="UP000043764"/>
    </source>
</evidence>
<sequence>MVGLLMTRPQMAARRFVEELDPATRAKVTPIFAPLIEPRPVAHDLGDPFSGDVIFSSANAVAFAPSPADPSQRAYCVGARTTSAAAQIGWTASCAGQDADGLVANLIERRPDRPLVHLRGIHSRGFIAQRLRDAGVSCTETVIYDQPALGYEADTERAMDAQDVMIVPLFSPRTATQFVKLAPYRAELCLLALSDAVAEPLKRLNCKDLQICKAPTGEQMHILVRDAAARLARVEGGPSAQ</sequence>
<organism evidence="2 3">
    <name type="scientific">Phaeobacter italicus</name>
    <dbReference type="NCBI Taxonomy" id="481446"/>
    <lineage>
        <taxon>Bacteria</taxon>
        <taxon>Pseudomonadati</taxon>
        <taxon>Pseudomonadota</taxon>
        <taxon>Alphaproteobacteria</taxon>
        <taxon>Rhodobacterales</taxon>
        <taxon>Roseobacteraceae</taxon>
        <taxon>Phaeobacter</taxon>
    </lineage>
</organism>
<protein>
    <submittedName>
        <fullName evidence="2">Uroporphyrinogen-III synthase</fullName>
    </submittedName>
</protein>
<evidence type="ECO:0000313" key="2">
    <source>
        <dbReference type="EMBL" id="CRL12652.1"/>
    </source>
</evidence>
<dbReference type="GO" id="GO:0033014">
    <property type="term" value="P:tetrapyrrole biosynthetic process"/>
    <property type="evidence" value="ECO:0007669"/>
    <property type="project" value="InterPro"/>
</dbReference>
<dbReference type="SUPFAM" id="SSF69618">
    <property type="entry name" value="HemD-like"/>
    <property type="match status" value="1"/>
</dbReference>
<feature type="domain" description="Tetrapyrrole biosynthesis uroporphyrinogen III synthase" evidence="1">
    <location>
        <begin position="26"/>
        <end position="220"/>
    </location>
</feature>
<evidence type="ECO:0000259" key="1">
    <source>
        <dbReference type="Pfam" id="PF02602"/>
    </source>
</evidence>
<dbReference type="STRING" id="481446.NIT7645_02855"/>
<dbReference type="GO" id="GO:0004852">
    <property type="term" value="F:uroporphyrinogen-III synthase activity"/>
    <property type="evidence" value="ECO:0007669"/>
    <property type="project" value="InterPro"/>
</dbReference>
<dbReference type="Proteomes" id="UP000043764">
    <property type="component" value="Unassembled WGS sequence"/>
</dbReference>
<dbReference type="AlphaFoldDB" id="A0A0H5D655"/>
<keyword evidence="3" id="KW-1185">Reference proteome</keyword>
<dbReference type="InterPro" id="IPR003754">
    <property type="entry name" value="4pyrrol_synth_uPrphyn_synth"/>
</dbReference>
<proteinExistence type="predicted"/>
<dbReference type="EMBL" id="CVRL01000045">
    <property type="protein sequence ID" value="CRL12652.1"/>
    <property type="molecule type" value="Genomic_DNA"/>
</dbReference>
<gene>
    <name evidence="2" type="ORF">NIT7321_03532</name>
</gene>
<reference evidence="3" key="1">
    <citation type="submission" date="2015-05" db="EMBL/GenBank/DDBJ databases">
        <authorList>
            <person name="Rodrigo-Torres Lidia"/>
            <person name="Arahal R.David."/>
        </authorList>
    </citation>
    <scope>NUCLEOTIDE SEQUENCE [LARGE SCALE GENOMIC DNA]</scope>
    <source>
        <strain evidence="3">CECT 7321</strain>
    </source>
</reference>
<dbReference type="InterPro" id="IPR036108">
    <property type="entry name" value="4pyrrol_syn_uPrphyn_synt_sf"/>
</dbReference>